<dbReference type="Proteomes" id="UP001159405">
    <property type="component" value="Unassembled WGS sequence"/>
</dbReference>
<evidence type="ECO:0000256" key="5">
    <source>
        <dbReference type="ARBA" id="ARBA00022602"/>
    </source>
</evidence>
<feature type="transmembrane region" description="Helical" evidence="10">
    <location>
        <begin position="333"/>
        <end position="351"/>
    </location>
</feature>
<organism evidence="11 12">
    <name type="scientific">Porites lobata</name>
    <dbReference type="NCBI Taxonomy" id="104759"/>
    <lineage>
        <taxon>Eukaryota</taxon>
        <taxon>Metazoa</taxon>
        <taxon>Cnidaria</taxon>
        <taxon>Anthozoa</taxon>
        <taxon>Hexacorallia</taxon>
        <taxon>Scleractinia</taxon>
        <taxon>Fungiina</taxon>
        <taxon>Poritidae</taxon>
        <taxon>Porites</taxon>
    </lineage>
</organism>
<feature type="transmembrane region" description="Helical" evidence="10">
    <location>
        <begin position="152"/>
        <end position="171"/>
    </location>
</feature>
<keyword evidence="9 10" id="KW-0472">Membrane</keyword>
<dbReference type="InterPro" id="IPR000537">
    <property type="entry name" value="UbiA_prenyltransferase"/>
</dbReference>
<dbReference type="Gene3D" id="1.10.357.140">
    <property type="entry name" value="UbiA prenyltransferase"/>
    <property type="match status" value="1"/>
</dbReference>
<feature type="transmembrane region" description="Helical" evidence="10">
    <location>
        <begin position="95"/>
        <end position="119"/>
    </location>
</feature>
<keyword evidence="8 10" id="KW-1133">Transmembrane helix</keyword>
<accession>A0ABN8P9L3</accession>
<feature type="transmembrane region" description="Helical" evidence="10">
    <location>
        <begin position="177"/>
        <end position="193"/>
    </location>
</feature>
<evidence type="ECO:0000256" key="3">
    <source>
        <dbReference type="ARBA" id="ARBA00005985"/>
    </source>
</evidence>
<evidence type="ECO:0000256" key="10">
    <source>
        <dbReference type="SAM" id="Phobius"/>
    </source>
</evidence>
<evidence type="ECO:0000313" key="11">
    <source>
        <dbReference type="EMBL" id="CAH3138122.1"/>
    </source>
</evidence>
<dbReference type="Pfam" id="PF01040">
    <property type="entry name" value="UbiA"/>
    <property type="match status" value="1"/>
</dbReference>
<feature type="transmembrane region" description="Helical" evidence="10">
    <location>
        <begin position="66"/>
        <end position="89"/>
    </location>
</feature>
<comment type="caution">
    <text evidence="11">The sequence shown here is derived from an EMBL/GenBank/DDBJ whole genome shotgun (WGS) entry which is preliminary data.</text>
</comment>
<evidence type="ECO:0000256" key="2">
    <source>
        <dbReference type="ARBA" id="ARBA00004863"/>
    </source>
</evidence>
<evidence type="ECO:0000256" key="8">
    <source>
        <dbReference type="ARBA" id="ARBA00022989"/>
    </source>
</evidence>
<keyword evidence="6" id="KW-0808">Transferase</keyword>
<keyword evidence="12" id="KW-1185">Reference proteome</keyword>
<protein>
    <recommendedName>
        <fullName evidence="13">UbiA prenyltransferase domain-containing protein 1</fullName>
    </recommendedName>
</protein>
<evidence type="ECO:0008006" key="13">
    <source>
        <dbReference type="Google" id="ProtNLM"/>
    </source>
</evidence>
<dbReference type="EMBL" id="CALNXK010000060">
    <property type="protein sequence ID" value="CAH3138122.1"/>
    <property type="molecule type" value="Genomic_DNA"/>
</dbReference>
<name>A0ABN8P9L3_9CNID</name>
<comment type="pathway">
    <text evidence="2">Quinol/quinone metabolism; menaquinone biosynthesis.</text>
</comment>
<keyword evidence="7 10" id="KW-0812">Transmembrane</keyword>
<dbReference type="PIRSF" id="PIRSF005355">
    <property type="entry name" value="UBIAD1"/>
    <property type="match status" value="1"/>
</dbReference>
<evidence type="ECO:0000313" key="12">
    <source>
        <dbReference type="Proteomes" id="UP001159405"/>
    </source>
</evidence>
<keyword evidence="5" id="KW-0637">Prenyltransferase</keyword>
<evidence type="ECO:0000256" key="6">
    <source>
        <dbReference type="ARBA" id="ARBA00022679"/>
    </source>
</evidence>
<feature type="transmembrane region" description="Helical" evidence="10">
    <location>
        <begin position="200"/>
        <end position="222"/>
    </location>
</feature>
<gene>
    <name evidence="11" type="ORF">PLOB_00040000</name>
</gene>
<feature type="transmembrane region" description="Helical" evidence="10">
    <location>
        <begin position="285"/>
        <end position="312"/>
    </location>
</feature>
<dbReference type="PANTHER" id="PTHR13929:SF0">
    <property type="entry name" value="UBIA PRENYLTRANSFERASE DOMAIN-CONTAINING PROTEIN 1"/>
    <property type="match status" value="1"/>
</dbReference>
<comment type="subcellular location">
    <subcellularLocation>
        <location evidence="1">Membrane</location>
        <topology evidence="1">Multi-pass membrane protein</topology>
    </subcellularLocation>
</comment>
<sequence length="354" mass="39087">MILHDVYMTQLVNTEPAIAAAARATFCQKTVTKTNHRFCHNFQTITFTMNGVKKEKNDRKTFKMSAYLLALRPWSFSASCIPVVLGAVLCWKTTGHFNLILLVLSMIAVLGVHAAGNLVNTYYDYMKGIDSKVSDDRTLVDHLLTPKEVVKLGVVSYGFASLALVFLVGLSPAKMEHLSFMFFGGLSGSFLYTGGVGLKYYGVGDIVIVITFGPLAVLFSYLSQCGNVPLFPLFYAIPVALSTEAILHSNNTRDMEADERAGVVTLAIILGRQLSYALYCLLLLTPYVICTVLSVNLSVRFLIPLITLKMAFKLERNFREGKLLTLPKQTAKLNLFFGLLYTFSCAITPSLPKL</sequence>
<reference evidence="11 12" key="1">
    <citation type="submission" date="2022-05" db="EMBL/GenBank/DDBJ databases">
        <authorList>
            <consortium name="Genoscope - CEA"/>
            <person name="William W."/>
        </authorList>
    </citation>
    <scope>NUCLEOTIDE SEQUENCE [LARGE SCALE GENOMIC DNA]</scope>
</reference>
<evidence type="ECO:0000256" key="7">
    <source>
        <dbReference type="ARBA" id="ARBA00022692"/>
    </source>
</evidence>
<comment type="similarity">
    <text evidence="3">Belongs to the UbiA prenyltransferase family.</text>
</comment>
<feature type="transmembrane region" description="Helical" evidence="10">
    <location>
        <begin position="228"/>
        <end position="249"/>
    </location>
</feature>
<dbReference type="PANTHER" id="PTHR13929">
    <property type="entry name" value="1,4-DIHYDROXY-2-NAPHTHOATE OCTAPRENYLTRANSFERASE"/>
    <property type="match status" value="1"/>
</dbReference>
<keyword evidence="4" id="KW-0474">Menaquinone biosynthesis</keyword>
<evidence type="ECO:0000256" key="1">
    <source>
        <dbReference type="ARBA" id="ARBA00004141"/>
    </source>
</evidence>
<dbReference type="CDD" id="cd13962">
    <property type="entry name" value="PT_UbiA_UBIAD1"/>
    <property type="match status" value="1"/>
</dbReference>
<dbReference type="InterPro" id="IPR026046">
    <property type="entry name" value="UBIAD1"/>
</dbReference>
<proteinExistence type="inferred from homology"/>
<evidence type="ECO:0000256" key="4">
    <source>
        <dbReference type="ARBA" id="ARBA00022428"/>
    </source>
</evidence>
<dbReference type="InterPro" id="IPR044878">
    <property type="entry name" value="UbiA_sf"/>
</dbReference>
<evidence type="ECO:0000256" key="9">
    <source>
        <dbReference type="ARBA" id="ARBA00023136"/>
    </source>
</evidence>